<dbReference type="RefSeq" id="WP_090245242.1">
    <property type="nucleotide sequence ID" value="NZ_FPAS01000001.1"/>
</dbReference>
<sequence>MRYFFPLLILLFSCTQGEGKNEINWEKELYGFGNLKIEKENFVHLFFHFGKESKDFSLKGDTLLFSSSQLRAYLNYYSSITEGKDSLIRRPILWTLSAPIYKYKLKKMDSVIHLTNLIQDSDGPSEISLQMFVPVVPKYLDLLHLENQKKKDDVFHWDVAKGVYLYHQKTYWNGEDFESFKKLQIEKKTLNHREEKVLFSFLNLYKAHFNHPFKEIETSCGSSDYESVLTVVYKDSLYEYGRHAFPIPISLLMNGLTIDFKPNTPTQEPVLDTNDFLITDNYKHLPYARKRSESEKSNIALELELKALDNLKSNSK</sequence>
<accession>A0A1I6XG52</accession>
<reference evidence="1 2" key="1">
    <citation type="submission" date="2016-10" db="EMBL/GenBank/DDBJ databases">
        <authorList>
            <person name="de Groot N.N."/>
        </authorList>
    </citation>
    <scope>NUCLEOTIDE SEQUENCE [LARGE SCALE GENOMIC DNA]</scope>
    <source>
        <strain evidence="1 2">CGMCC 1.7005</strain>
    </source>
</reference>
<dbReference type="EMBL" id="FPAS01000001">
    <property type="protein sequence ID" value="SFT37093.1"/>
    <property type="molecule type" value="Genomic_DNA"/>
</dbReference>
<organism evidence="1 2">
    <name type="scientific">Lishizhenia tianjinensis</name>
    <dbReference type="NCBI Taxonomy" id="477690"/>
    <lineage>
        <taxon>Bacteria</taxon>
        <taxon>Pseudomonadati</taxon>
        <taxon>Bacteroidota</taxon>
        <taxon>Flavobacteriia</taxon>
        <taxon>Flavobacteriales</taxon>
        <taxon>Crocinitomicaceae</taxon>
        <taxon>Lishizhenia</taxon>
    </lineage>
</organism>
<gene>
    <name evidence="1" type="ORF">SAMN05216474_0164</name>
</gene>
<dbReference type="OrthoDB" id="2327485at2"/>
<proteinExistence type="predicted"/>
<evidence type="ECO:0000313" key="2">
    <source>
        <dbReference type="Proteomes" id="UP000236454"/>
    </source>
</evidence>
<dbReference type="STRING" id="477690.SAMN05216474_0164"/>
<evidence type="ECO:0000313" key="1">
    <source>
        <dbReference type="EMBL" id="SFT37093.1"/>
    </source>
</evidence>
<name>A0A1I6XG52_9FLAO</name>
<dbReference type="Proteomes" id="UP000236454">
    <property type="component" value="Unassembled WGS sequence"/>
</dbReference>
<dbReference type="AlphaFoldDB" id="A0A1I6XG52"/>
<keyword evidence="2" id="KW-1185">Reference proteome</keyword>
<protein>
    <submittedName>
        <fullName evidence="1">Uncharacterized protein</fullName>
    </submittedName>
</protein>